<feature type="region of interest" description="Disordered" evidence="1">
    <location>
        <begin position="262"/>
        <end position="284"/>
    </location>
</feature>
<dbReference type="Proteomes" id="UP000193518">
    <property type="component" value="Unassembled WGS sequence"/>
</dbReference>
<evidence type="ECO:0000313" key="4">
    <source>
        <dbReference type="Proteomes" id="UP000193518"/>
    </source>
</evidence>
<name>A0AAE5MHT6_RHOHA</name>
<evidence type="ECO:0000313" key="3">
    <source>
        <dbReference type="EMBL" id="ORM23768.1"/>
    </source>
</evidence>
<feature type="transmembrane region" description="Helical" evidence="2">
    <location>
        <begin position="27"/>
        <end position="53"/>
    </location>
</feature>
<dbReference type="AlphaFoldDB" id="A0AAE5MHT6"/>
<dbReference type="EMBL" id="LWIC01000008">
    <property type="protein sequence ID" value="ORM23768.1"/>
    <property type="molecule type" value="Genomic_DNA"/>
</dbReference>
<proteinExistence type="predicted"/>
<keyword evidence="2" id="KW-0472">Membrane</keyword>
<feature type="transmembrane region" description="Helical" evidence="2">
    <location>
        <begin position="119"/>
        <end position="139"/>
    </location>
</feature>
<evidence type="ECO:0000256" key="1">
    <source>
        <dbReference type="SAM" id="MobiDB-lite"/>
    </source>
</evidence>
<feature type="transmembrane region" description="Helical" evidence="2">
    <location>
        <begin position="81"/>
        <end position="104"/>
    </location>
</feature>
<protein>
    <submittedName>
        <fullName evidence="3">Uncharacterized protein</fullName>
    </submittedName>
</protein>
<gene>
    <name evidence="3" type="ORF">A5N68_18790</name>
</gene>
<comment type="caution">
    <text evidence="3">The sequence shown here is derived from an EMBL/GenBank/DDBJ whole genome shotgun (WGS) entry which is preliminary data.</text>
</comment>
<reference evidence="3 4" key="1">
    <citation type="journal article" date="2016" name="Genome Biol. Evol.">
        <title>Pangenome and Phylogenomic Analysis of the Pathogenic Actinobacterium Rhodococcus equi.</title>
        <authorList>
            <person name="Anastasi E."/>
            <person name="MacArthur I."/>
            <person name="Scortti M."/>
            <person name="Alvarez S."/>
            <person name="Giguere S."/>
            <person name="Vazquez-Boland J.A."/>
        </authorList>
    </citation>
    <scope>NUCLEOTIDE SEQUENCE [LARGE SCALE GENOMIC DNA]</scope>
    <source>
        <strain evidence="3 4">PAM1271</strain>
    </source>
</reference>
<keyword evidence="2" id="KW-1133">Transmembrane helix</keyword>
<accession>A0AAE5MHT6</accession>
<keyword evidence="2" id="KW-0812">Transmembrane</keyword>
<organism evidence="3 4">
    <name type="scientific">Rhodococcus hoagii</name>
    <name type="common">Corynebacterium equii</name>
    <dbReference type="NCBI Taxonomy" id="43767"/>
    <lineage>
        <taxon>Bacteria</taxon>
        <taxon>Bacillati</taxon>
        <taxon>Actinomycetota</taxon>
        <taxon>Actinomycetes</taxon>
        <taxon>Mycobacteriales</taxon>
        <taxon>Nocardiaceae</taxon>
        <taxon>Prescottella</taxon>
    </lineage>
</organism>
<evidence type="ECO:0000256" key="2">
    <source>
        <dbReference type="SAM" id="Phobius"/>
    </source>
</evidence>
<sequence>MAAAVGLGAMTILMAWGAVQSVVRHEPAMLVVAVAMTAMCVFGTVWFSSVAGFRHLRLSKRIVSARDDIGSGLSIPTRRHLISLLVGLGSTSVIGFVVAAGWFLGADVGTLAAQDRGQAHFLTAGAIFAGVLFVVVLGFRSSTSIRLYPSGVRRIVTLHRLWSTRTIETFVSWDDIDEFVADEQVVGGTVEVRNPVIWLVSRTAIPEGSRRRFDAPNRARLDAHLLVAEPNVLLALLSRMRESRPLRASLAEAEAPALLTPTPLRVRRRRSDPASTPAGHVDMS</sequence>